<dbReference type="AlphaFoldDB" id="A0A0F9HGJ7"/>
<name>A0A0F9HGJ7_9ZZZZ</name>
<protein>
    <submittedName>
        <fullName evidence="1">Uncharacterized protein</fullName>
    </submittedName>
</protein>
<dbReference type="EMBL" id="LAZR01015121">
    <property type="protein sequence ID" value="KKM14551.1"/>
    <property type="molecule type" value="Genomic_DNA"/>
</dbReference>
<sequence length="107" mass="12376">MNGPNSVHVSFVEASRHWLPYGYDAPTLKEALQTTFENKHGWARLDTAFLCRIATALERIVVALDPVEQKKALDKQARSEWIDRRIELLKPLHEMIDRAVKPKLKAW</sequence>
<proteinExistence type="predicted"/>
<comment type="caution">
    <text evidence="1">The sequence shown here is derived from an EMBL/GenBank/DDBJ whole genome shotgun (WGS) entry which is preliminary data.</text>
</comment>
<organism evidence="1">
    <name type="scientific">marine sediment metagenome</name>
    <dbReference type="NCBI Taxonomy" id="412755"/>
    <lineage>
        <taxon>unclassified sequences</taxon>
        <taxon>metagenomes</taxon>
        <taxon>ecological metagenomes</taxon>
    </lineage>
</organism>
<evidence type="ECO:0000313" key="1">
    <source>
        <dbReference type="EMBL" id="KKM14551.1"/>
    </source>
</evidence>
<accession>A0A0F9HGJ7</accession>
<reference evidence="1" key="1">
    <citation type="journal article" date="2015" name="Nature">
        <title>Complex archaea that bridge the gap between prokaryotes and eukaryotes.</title>
        <authorList>
            <person name="Spang A."/>
            <person name="Saw J.H."/>
            <person name="Jorgensen S.L."/>
            <person name="Zaremba-Niedzwiedzka K."/>
            <person name="Martijn J."/>
            <person name="Lind A.E."/>
            <person name="van Eijk R."/>
            <person name="Schleper C."/>
            <person name="Guy L."/>
            <person name="Ettema T.J."/>
        </authorList>
    </citation>
    <scope>NUCLEOTIDE SEQUENCE</scope>
</reference>
<feature type="non-terminal residue" evidence="1">
    <location>
        <position position="107"/>
    </location>
</feature>
<gene>
    <name evidence="1" type="ORF">LCGC14_1705070</name>
</gene>